<dbReference type="Proteomes" id="UP000004407">
    <property type="component" value="Unassembled WGS sequence"/>
</dbReference>
<protein>
    <submittedName>
        <fullName evidence="2">Uncharacterized protein</fullName>
    </submittedName>
</protein>
<reference evidence="2 3" key="1">
    <citation type="submission" date="2011-08" db="EMBL/GenBank/DDBJ databases">
        <authorList>
            <person name="Weinstock G."/>
            <person name="Sodergren E."/>
            <person name="Clifton S."/>
            <person name="Fulton L."/>
            <person name="Fulton B."/>
            <person name="Courtney L."/>
            <person name="Fronick C."/>
            <person name="Harrison M."/>
            <person name="Strong C."/>
            <person name="Farmer C."/>
            <person name="Delahaunty K."/>
            <person name="Markovic C."/>
            <person name="Hall O."/>
            <person name="Minx P."/>
            <person name="Tomlinson C."/>
            <person name="Mitreva M."/>
            <person name="Hou S."/>
            <person name="Chen J."/>
            <person name="Wollam A."/>
            <person name="Pepin K.H."/>
            <person name="Johnson M."/>
            <person name="Bhonagiri V."/>
            <person name="Zhang X."/>
            <person name="Suruliraj S."/>
            <person name="Warren W."/>
            <person name="Chinwalla A."/>
            <person name="Mardis E.R."/>
            <person name="Wilson R.K."/>
        </authorList>
    </citation>
    <scope>NUCLEOTIDE SEQUENCE [LARGE SCALE GENOMIC DNA]</scope>
    <source>
        <strain evidence="2 3">DSM 18206</strain>
    </source>
</reference>
<sequence length="597" mass="67218">MERRLLYSVAALAMMLGSSTQSFAQNVETQNRFLVKSVTLGSQMGDVPEDLDSKREYYYYNTDNKLVGSSTFGRKYTDEGYSDEFSLTNIIKSVFDADGKMTNKDSYQWGDYDDGDFAFHKTYNCESYTYDAQGRLATDTTSMRINKYTYNDDGTLAKVTSYSKQTKKLAQEITYSYEEGRATHYSSTGKYYEFEADLKYDADGNKIEEYQYTVSGEVKKPKQREVWTYTDGVLTLHMKYRYDSKGTEIPDTKTEYVPVGGNMNLMDVSEYSYNATKEQWNKWGLTVRNTYRNFSGLKDATSMMLLSATPDKTLNNTINLQFTTPQAGLVHGCKFVVYRDCVALDTLELADVMNPATKQCTYQDKELKNSTYTYFVQPLFALTNGEIANPTADSEWVGYYSTTPMDVNVALAKELPAVTDLKFVSGEVKRIGSIVSQRVEYYANLEWKNPENLEELGFVKNSLAFVGKGLADVETKDPTVNTAKVQIMDDEVELYVITSYKYGKAYSNSITVKITDIEVPDGVDAVSVDGAVKATFAHDLVQLSEAANVSVYSAAGAKVYAKQNVRSVNLAQLPASIYIICIEKGGKQNLYKYNVKR</sequence>
<dbReference type="AlphaFoldDB" id="G6B0C8"/>
<comment type="caution">
    <text evidence="2">The sequence shown here is derived from an EMBL/GenBank/DDBJ whole genome shotgun (WGS) entry which is preliminary data.</text>
</comment>
<keyword evidence="1" id="KW-0732">Signal</keyword>
<proteinExistence type="predicted"/>
<evidence type="ECO:0000313" key="3">
    <source>
        <dbReference type="Proteomes" id="UP000004407"/>
    </source>
</evidence>
<gene>
    <name evidence="2" type="ORF">HMPREF0673_02346</name>
</gene>
<dbReference type="HOGENOM" id="CLU_456979_0_0_10"/>
<evidence type="ECO:0000256" key="1">
    <source>
        <dbReference type="SAM" id="SignalP"/>
    </source>
</evidence>
<dbReference type="GeneID" id="78337828"/>
<feature type="chain" id="PRO_5003485710" evidence="1">
    <location>
        <begin position="25"/>
        <end position="597"/>
    </location>
</feature>
<accession>G6B0C8</accession>
<dbReference type="RefSeq" id="WP_007901823.1">
    <property type="nucleotide sequence ID" value="NZ_JH379450.1"/>
</dbReference>
<evidence type="ECO:0000313" key="2">
    <source>
        <dbReference type="EMBL" id="EHJ37802.1"/>
    </source>
</evidence>
<dbReference type="PATRIC" id="fig|1002367.3.peg.1896"/>
<name>G6B0C8_9BACT</name>
<dbReference type="EMBL" id="AFZZ01000198">
    <property type="protein sequence ID" value="EHJ37802.1"/>
    <property type="molecule type" value="Genomic_DNA"/>
</dbReference>
<organism evidence="2 3">
    <name type="scientific">Leyella stercorea DSM 18206</name>
    <dbReference type="NCBI Taxonomy" id="1002367"/>
    <lineage>
        <taxon>Bacteria</taxon>
        <taxon>Pseudomonadati</taxon>
        <taxon>Bacteroidota</taxon>
        <taxon>Bacteroidia</taxon>
        <taxon>Bacteroidales</taxon>
        <taxon>Prevotellaceae</taxon>
        <taxon>Leyella</taxon>
    </lineage>
</organism>
<feature type="signal peptide" evidence="1">
    <location>
        <begin position="1"/>
        <end position="24"/>
    </location>
</feature>